<organism evidence="1 2">
    <name type="scientific">Providencia stuartii (strain MRSN 2154)</name>
    <dbReference type="NCBI Taxonomy" id="1157951"/>
    <lineage>
        <taxon>Bacteria</taxon>
        <taxon>Pseudomonadati</taxon>
        <taxon>Pseudomonadota</taxon>
        <taxon>Gammaproteobacteria</taxon>
        <taxon>Enterobacterales</taxon>
        <taxon>Morganellaceae</taxon>
        <taxon>Providencia</taxon>
    </lineage>
</organism>
<dbReference type="KEGG" id="psi:S70_18905"/>
<gene>
    <name evidence="1" type="ordered locus">S70_18905</name>
</gene>
<reference evidence="2" key="2">
    <citation type="submission" date="2012-04" db="EMBL/GenBank/DDBJ databases">
        <title>Complete genome sequence of Providencia stuartii clinical isolate MRSN 2154.</title>
        <authorList>
            <person name="Clifford R.J."/>
            <person name="Hang J."/>
            <person name="Riley M.C."/>
            <person name="Onmus-Leone F."/>
            <person name="Kuschner R.A."/>
            <person name="Lesho E.P."/>
            <person name="Waterman P.E."/>
        </authorList>
    </citation>
    <scope>NUCLEOTIDE SEQUENCE [LARGE SCALE GENOMIC DNA]</scope>
    <source>
        <strain evidence="2">MRSN 2154</strain>
    </source>
</reference>
<proteinExistence type="predicted"/>
<reference evidence="1 2" key="1">
    <citation type="journal article" date="2012" name="J. Bacteriol.">
        <title>Complete Genome Sequence of Providencia stuartii Clinical Isolate MRSN 2154.</title>
        <authorList>
            <person name="Clifford R.J."/>
            <person name="Hang J."/>
            <person name="Riley M.C."/>
            <person name="Onmus-Leone F."/>
            <person name="Kuschner R.A."/>
            <person name="Lesho E.P."/>
            <person name="Waterman P.E."/>
        </authorList>
    </citation>
    <scope>NUCLEOTIDE SEQUENCE [LARGE SCALE GENOMIC DNA]</scope>
    <source>
        <strain evidence="1 2">MRSN 2154</strain>
    </source>
</reference>
<dbReference type="OrthoDB" id="1821427at2"/>
<evidence type="ECO:0000313" key="1">
    <source>
        <dbReference type="EMBL" id="AFH95578.1"/>
    </source>
</evidence>
<dbReference type="GeneID" id="93519694"/>
<dbReference type="HOGENOM" id="CLU_1617546_0_0_6"/>
<dbReference type="EMBL" id="CP003488">
    <property type="protein sequence ID" value="AFH95578.1"/>
    <property type="molecule type" value="Genomic_DNA"/>
</dbReference>
<dbReference type="RefSeq" id="WP_014658150.1">
    <property type="nucleotide sequence ID" value="NC_017731.1"/>
</dbReference>
<evidence type="ECO:0000313" key="2">
    <source>
        <dbReference type="Proteomes" id="UP000005012"/>
    </source>
</evidence>
<dbReference type="AlphaFoldDB" id="A0A140NSD1"/>
<dbReference type="Proteomes" id="UP000005012">
    <property type="component" value="Chromosome"/>
</dbReference>
<name>A0A140NSD1_PROSM</name>
<accession>A0A140NSD1</accession>
<sequence length="164" mass="19615">MSKFQCSCGHIIRDNTDYLSYKAYYISDQDFYDFLDELEGESRDNFASVAYKYVRDIYQCTKCNNIFIFRGDFFHEFQATQPDSHSLLISNMRDKWPGFLRGYFIKGKGEIYWETNQQNDYLTGLTREQVESTYYHKLNEFQSLGILRDAFLHVDGVMLHEYNR</sequence>
<protein>
    <submittedName>
        <fullName evidence="1">Uncharacterized protein</fullName>
    </submittedName>
</protein>